<dbReference type="EMBL" id="CACRZD030000012">
    <property type="protein sequence ID" value="CAA6668900.1"/>
    <property type="molecule type" value="Genomic_DNA"/>
</dbReference>
<name>A0A7I8JFG5_SPIIN</name>
<proteinExistence type="predicted"/>
<keyword evidence="4" id="KW-1185">Reference proteome</keyword>
<dbReference type="GO" id="GO:0003723">
    <property type="term" value="F:RNA binding"/>
    <property type="evidence" value="ECO:0007669"/>
    <property type="project" value="InterPro"/>
</dbReference>
<dbReference type="Gene3D" id="1.25.40.10">
    <property type="entry name" value="Tetratricopeptide repeat domain"/>
    <property type="match status" value="2"/>
</dbReference>
<evidence type="ECO:0000256" key="1">
    <source>
        <dbReference type="ARBA" id="ARBA00022737"/>
    </source>
</evidence>
<sequence length="412" mass="42512">MGPLADAVSWKPSLRAFAASATQTALAAFPPHGPRGVRPTAPTMATAIAAAAEGGAPEGHVPQLHAVALRSAALISSPFVGTALVGGFAKARNLPRHARRSTKCSSRMPSLGRRSSSVPAWTAIVDGHMKDGEPGEARQCFDGMPLRNVVSWMAFIKGYVRSGMFAQAFDRFVEMARTPGAAQNEFTFSAALGACAGSSLLRSGEFLHADLIKCGGPPDAILVSSLVGMYAKCCDASVAAHAFGSLGRTSHVCWNAIIGCYARHGLRARALAEFQRMTAAGVAPDHVSFVSVLAAARARAGGVRLEATVEHYLRGGPAGPGGGAAGGLRVVDEMPVAPDLVVLGPLAAASGMHGGLELLGLAAERIGEDHPAVFTMLGKAYGETGAWGRVAEVLRRMASAALCLQRATSRIS</sequence>
<evidence type="ECO:0000256" key="2">
    <source>
        <dbReference type="PROSITE-ProRule" id="PRU00708"/>
    </source>
</evidence>
<dbReference type="Pfam" id="PF01535">
    <property type="entry name" value="PPR"/>
    <property type="match status" value="3"/>
</dbReference>
<organism evidence="3">
    <name type="scientific">Spirodela intermedia</name>
    <name type="common">Intermediate duckweed</name>
    <dbReference type="NCBI Taxonomy" id="51605"/>
    <lineage>
        <taxon>Eukaryota</taxon>
        <taxon>Viridiplantae</taxon>
        <taxon>Streptophyta</taxon>
        <taxon>Embryophyta</taxon>
        <taxon>Tracheophyta</taxon>
        <taxon>Spermatophyta</taxon>
        <taxon>Magnoliopsida</taxon>
        <taxon>Liliopsida</taxon>
        <taxon>Araceae</taxon>
        <taxon>Lemnoideae</taxon>
        <taxon>Spirodela</taxon>
    </lineage>
</organism>
<feature type="repeat" description="PPR" evidence="2">
    <location>
        <begin position="250"/>
        <end position="284"/>
    </location>
</feature>
<accession>A0A7I8JFG5</accession>
<dbReference type="AlphaFoldDB" id="A0A7I8JFG5"/>
<keyword evidence="1" id="KW-0677">Repeat</keyword>
<dbReference type="NCBIfam" id="TIGR00756">
    <property type="entry name" value="PPR"/>
    <property type="match status" value="2"/>
</dbReference>
<evidence type="ECO:0000313" key="3">
    <source>
        <dbReference type="EMBL" id="CAA2629657.1"/>
    </source>
</evidence>
<dbReference type="InterPro" id="IPR002885">
    <property type="entry name" value="PPR_rpt"/>
</dbReference>
<dbReference type="PANTHER" id="PTHR47926">
    <property type="entry name" value="PENTATRICOPEPTIDE REPEAT-CONTAINING PROTEIN"/>
    <property type="match status" value="1"/>
</dbReference>
<dbReference type="InterPro" id="IPR011990">
    <property type="entry name" value="TPR-like_helical_dom_sf"/>
</dbReference>
<dbReference type="PROSITE" id="PS51375">
    <property type="entry name" value="PPR"/>
    <property type="match status" value="1"/>
</dbReference>
<dbReference type="EMBL" id="LR743599">
    <property type="protein sequence ID" value="CAA2629657.1"/>
    <property type="molecule type" value="Genomic_DNA"/>
</dbReference>
<dbReference type="GO" id="GO:0009451">
    <property type="term" value="P:RNA modification"/>
    <property type="evidence" value="ECO:0007669"/>
    <property type="project" value="InterPro"/>
</dbReference>
<evidence type="ECO:0000313" key="4">
    <source>
        <dbReference type="Proteomes" id="UP001189122"/>
    </source>
</evidence>
<dbReference type="InterPro" id="IPR046960">
    <property type="entry name" value="PPR_At4g14850-like_plant"/>
</dbReference>
<reference evidence="3 4" key="1">
    <citation type="submission" date="2019-12" db="EMBL/GenBank/DDBJ databases">
        <authorList>
            <person name="Scholz U."/>
            <person name="Mascher M."/>
            <person name="Fiebig A."/>
        </authorList>
    </citation>
    <scope>NUCLEOTIDE SEQUENCE</scope>
</reference>
<gene>
    <name evidence="3" type="ORF">SI7747_12015295</name>
</gene>
<protein>
    <submittedName>
        <fullName evidence="3">Uncharacterized protein</fullName>
    </submittedName>
</protein>
<dbReference type="Proteomes" id="UP001189122">
    <property type="component" value="Unassembled WGS sequence"/>
</dbReference>
<dbReference type="PANTHER" id="PTHR47926:SF347">
    <property type="entry name" value="PENTATRICOPEPTIDE REPEAT-CONTAINING PROTEIN"/>
    <property type="match status" value="1"/>
</dbReference>